<evidence type="ECO:0000256" key="6">
    <source>
        <dbReference type="ARBA" id="ARBA00022723"/>
    </source>
</evidence>
<dbReference type="InterPro" id="IPR036909">
    <property type="entry name" value="Cyt_c-like_dom_sf"/>
</dbReference>
<dbReference type="Pfam" id="PF14495">
    <property type="entry name" value="Cytochrom_C550"/>
    <property type="match status" value="1"/>
</dbReference>
<dbReference type="PROSITE" id="PS51007">
    <property type="entry name" value="CYTC"/>
    <property type="match status" value="1"/>
</dbReference>
<evidence type="ECO:0000259" key="13">
    <source>
        <dbReference type="PROSITE" id="PS51007"/>
    </source>
</evidence>
<dbReference type="AlphaFoldDB" id="A0A6M8BGC7"/>
<evidence type="ECO:0000256" key="5">
    <source>
        <dbReference type="ARBA" id="ARBA00022617"/>
    </source>
</evidence>
<evidence type="ECO:0000256" key="9">
    <source>
        <dbReference type="ARBA" id="ARBA00023078"/>
    </source>
</evidence>
<dbReference type="Proteomes" id="UP000505210">
    <property type="component" value="Chromosome"/>
</dbReference>
<keyword evidence="7 12" id="KW-0249">Electron transport</keyword>
<comment type="function">
    <text evidence="12">One of the extrinsic, lumenal subunits of photosystem II (PSII). PSII is a light-driven water plastoquinone oxidoreductase, using light energy to abstract electrons from H(2)O, generating a proton gradient subsequently used for ATP formation. The extrinsic proteins stabilize the structure of photosystem II oxygen-evolving complex (OEC), the ion environment of oxygen evolution and protect the OEC against heat-induced inactivation. Low-potential cytochrome c that plays a role in the OEC of PSII.</text>
</comment>
<evidence type="ECO:0000256" key="12">
    <source>
        <dbReference type="HAMAP-Rule" id="MF_01378"/>
    </source>
</evidence>
<dbReference type="GO" id="GO:0005506">
    <property type="term" value="F:iron ion binding"/>
    <property type="evidence" value="ECO:0007669"/>
    <property type="project" value="InterPro"/>
</dbReference>
<dbReference type="GO" id="GO:0022904">
    <property type="term" value="P:respiratory electron transport chain"/>
    <property type="evidence" value="ECO:0007669"/>
    <property type="project" value="InterPro"/>
</dbReference>
<dbReference type="RefSeq" id="WP_068515074.1">
    <property type="nucleotide sequence ID" value="NZ_CP053661.1"/>
</dbReference>
<name>A0A6M8BGC7_9CYAN</name>
<comment type="subcellular location">
    <subcellularLocation>
        <location evidence="12">Cellular thylakoid membrane</location>
        <topology evidence="12">Peripheral membrane protein</topology>
        <orientation evidence="12">Lumenal side</orientation>
    </subcellularLocation>
    <subcellularLocation>
        <location evidence="1">Membrane</location>
        <topology evidence="1">Peripheral membrane protein</topology>
    </subcellularLocation>
    <text evidence="12">Associated with photosystem II at the lumenal side of the thylakoid membrane.</text>
</comment>
<evidence type="ECO:0000256" key="8">
    <source>
        <dbReference type="ARBA" id="ARBA00023004"/>
    </source>
</evidence>
<dbReference type="GO" id="GO:0019684">
    <property type="term" value="P:photosynthesis, light reaction"/>
    <property type="evidence" value="ECO:0007669"/>
    <property type="project" value="UniProtKB-UniRule"/>
</dbReference>
<reference evidence="14 15" key="1">
    <citation type="submission" date="2020-05" db="EMBL/GenBank/DDBJ databases">
        <title>Complete genome sequence of of a novel Thermoleptolyngbya strain isolated from hot springs of Ganzi, Sichuan China.</title>
        <authorList>
            <person name="Tang J."/>
            <person name="Daroch M."/>
            <person name="Li L."/>
            <person name="Waleron K."/>
            <person name="Waleron M."/>
            <person name="Waleron M."/>
        </authorList>
    </citation>
    <scope>NUCLEOTIDE SEQUENCE [LARGE SCALE GENOMIC DNA]</scope>
    <source>
        <strain evidence="14 15">PKUAC-SCTA183</strain>
    </source>
</reference>
<feature type="binding site" description="axial binding residue" evidence="12">
    <location>
        <position position="118"/>
    </location>
    <ligand>
        <name>heme c</name>
        <dbReference type="ChEBI" id="CHEBI:61717"/>
    </ligand>
    <ligandPart>
        <name>Fe</name>
        <dbReference type="ChEBI" id="CHEBI:18248"/>
    </ligandPart>
</feature>
<keyword evidence="5 12" id="KW-0349">Heme</keyword>
<dbReference type="GO" id="GO:0009523">
    <property type="term" value="C:photosystem II"/>
    <property type="evidence" value="ECO:0007669"/>
    <property type="project" value="UniProtKB-KW"/>
</dbReference>
<feature type="domain" description="Cytochrome c" evidence="13">
    <location>
        <begin position="50"/>
        <end position="149"/>
    </location>
</feature>
<dbReference type="InterPro" id="IPR009056">
    <property type="entry name" value="Cyt_c-like_dom"/>
</dbReference>
<evidence type="ECO:0000256" key="2">
    <source>
        <dbReference type="ARBA" id="ARBA00010433"/>
    </source>
</evidence>
<comment type="cofactor">
    <cofactor evidence="12">
        <name>heme c</name>
        <dbReference type="ChEBI" id="CHEBI:61717"/>
    </cofactor>
    <text evidence="12">Binds 1 heme c group covalently per subunit.</text>
</comment>
<keyword evidence="3 12" id="KW-0813">Transport</keyword>
<evidence type="ECO:0000256" key="1">
    <source>
        <dbReference type="ARBA" id="ARBA00004170"/>
    </source>
</evidence>
<proteinExistence type="inferred from homology"/>
<dbReference type="InterPro" id="IPR029490">
    <property type="entry name" value="Cytochrom_C550"/>
</dbReference>
<evidence type="ECO:0000256" key="11">
    <source>
        <dbReference type="ARBA" id="ARBA00023276"/>
    </source>
</evidence>
<feature type="binding site" description="covalent" evidence="12">
    <location>
        <position position="63"/>
    </location>
    <ligand>
        <name>heme c</name>
        <dbReference type="ChEBI" id="CHEBI:61717"/>
    </ligand>
</feature>
<comment type="subunit">
    <text evidence="12">PSII is composed of 1 copy each of membrane proteins PsbA, PsbB, PsbC, PsbD, PsbE, PsbF, PsbH, PsbI, PsbJ, PsbK, PsbL, PsbM, PsbT, PsbX, PsbY, PsbZ, Psb30/Ycf12, peripheral proteins PsbO, CyanoQ (PsbQ), PsbU, PsbV and a large number of cofactors. It forms dimeric complexes.</text>
</comment>
<dbReference type="PIRSF" id="PIRSF005890">
    <property type="entry name" value="Phot_II_cyt_c550"/>
    <property type="match status" value="1"/>
</dbReference>
<keyword evidence="6 12" id="KW-0479">Metal-binding</keyword>
<evidence type="ECO:0000256" key="10">
    <source>
        <dbReference type="ARBA" id="ARBA00023136"/>
    </source>
</evidence>
<dbReference type="GO" id="GO:0031676">
    <property type="term" value="C:plasma membrane-derived thylakoid membrane"/>
    <property type="evidence" value="ECO:0007669"/>
    <property type="project" value="UniProtKB-SubCell"/>
</dbReference>
<keyword evidence="9 12" id="KW-0793">Thylakoid</keyword>
<accession>A0A6M8BGC7</accession>
<keyword evidence="15" id="KW-1185">Reference proteome</keyword>
<organism evidence="14 15">
    <name type="scientific">Thermoleptolyngbya sichuanensis A183</name>
    <dbReference type="NCBI Taxonomy" id="2737172"/>
    <lineage>
        <taxon>Bacteria</taxon>
        <taxon>Bacillati</taxon>
        <taxon>Cyanobacteriota</taxon>
        <taxon>Cyanophyceae</taxon>
        <taxon>Oculatellales</taxon>
        <taxon>Oculatellaceae</taxon>
        <taxon>Thermoleptolyngbya</taxon>
        <taxon>Thermoleptolyngbya sichuanensis</taxon>
    </lineage>
</organism>
<evidence type="ECO:0000313" key="14">
    <source>
        <dbReference type="EMBL" id="QKD83927.1"/>
    </source>
</evidence>
<dbReference type="Gene3D" id="1.10.760.10">
    <property type="entry name" value="Cytochrome c-like domain"/>
    <property type="match status" value="1"/>
</dbReference>
<protein>
    <recommendedName>
        <fullName evidence="12">Photosystem II extrinsic protein V</fullName>
        <shortName evidence="12">PsbV</shortName>
    </recommendedName>
    <alternativeName>
        <fullName evidence="12">Cytochrome c-550</fullName>
    </alternativeName>
    <alternativeName>
        <fullName evidence="12">Cytochrome c550</fullName>
    </alternativeName>
    <alternativeName>
        <fullName evidence="12">Low-potential cytochrome c</fullName>
    </alternativeName>
</protein>
<keyword evidence="4 12" id="KW-0602">Photosynthesis</keyword>
<dbReference type="InterPro" id="IPR017851">
    <property type="entry name" value="PsbV_cyt_c550"/>
</dbReference>
<feature type="binding site" description="axial binding residue" evidence="12">
    <location>
        <position position="67"/>
    </location>
    <ligand>
        <name>heme c</name>
        <dbReference type="ChEBI" id="CHEBI:61717"/>
    </ligand>
    <ligandPart>
        <name>Fe</name>
        <dbReference type="ChEBI" id="CHEBI:18248"/>
    </ligandPart>
</feature>
<dbReference type="SUPFAM" id="SSF46626">
    <property type="entry name" value="Cytochrome c"/>
    <property type="match status" value="1"/>
</dbReference>
<keyword evidence="11 12" id="KW-0604">Photosystem II</keyword>
<dbReference type="KEGG" id="theu:HPC62_18545"/>
<comment type="similarity">
    <text evidence="2 12">Belongs to the cytochrome c family. PsbV subfamily.</text>
</comment>
<keyword evidence="10 12" id="KW-0472">Membrane</keyword>
<keyword evidence="8 12" id="KW-0408">Iron</keyword>
<feature type="binding site" description="covalent" evidence="12">
    <location>
        <position position="66"/>
    </location>
    <ligand>
        <name>heme c</name>
        <dbReference type="ChEBI" id="CHEBI:61717"/>
    </ligand>
</feature>
<dbReference type="GO" id="GO:0009055">
    <property type="term" value="F:electron transfer activity"/>
    <property type="evidence" value="ECO:0007669"/>
    <property type="project" value="InterPro"/>
</dbReference>
<evidence type="ECO:0000256" key="3">
    <source>
        <dbReference type="ARBA" id="ARBA00022448"/>
    </source>
</evidence>
<dbReference type="HAMAP" id="MF_01378">
    <property type="entry name" value="PSII_Cyt550"/>
    <property type="match status" value="1"/>
</dbReference>
<sequence>MLKRYVWLVVGIALFIFQVVGGAAIAAELDAATRTVPLNAAGDTITLTQKQVADGKRLFNYACGQCHVGGITKTDPNVGLDPETLALATPPRTNIEALVDYMNNPTTYDGQTEISELHPSTKSTDIFPKMRNLTQDDLKVIAGHILIQPKVVGAKWGGGKIYY</sequence>
<dbReference type="InterPro" id="IPR016003">
    <property type="entry name" value="PsbV_cyt_c550-like"/>
</dbReference>
<evidence type="ECO:0000256" key="4">
    <source>
        <dbReference type="ARBA" id="ARBA00022531"/>
    </source>
</evidence>
<gene>
    <name evidence="12" type="primary">psbV</name>
    <name evidence="14" type="ORF">HPC62_18545</name>
</gene>
<dbReference type="NCBIfam" id="TIGR03045">
    <property type="entry name" value="PS_II_C550"/>
    <property type="match status" value="1"/>
</dbReference>
<evidence type="ECO:0000313" key="15">
    <source>
        <dbReference type="Proteomes" id="UP000505210"/>
    </source>
</evidence>
<dbReference type="GO" id="GO:0020037">
    <property type="term" value="F:heme binding"/>
    <property type="evidence" value="ECO:0007669"/>
    <property type="project" value="InterPro"/>
</dbReference>
<dbReference type="EMBL" id="CP053661">
    <property type="protein sequence ID" value="QKD83927.1"/>
    <property type="molecule type" value="Genomic_DNA"/>
</dbReference>
<evidence type="ECO:0000256" key="7">
    <source>
        <dbReference type="ARBA" id="ARBA00022982"/>
    </source>
</evidence>